<feature type="domain" description="GH29D-like beta-sandwich" evidence="3">
    <location>
        <begin position="1140"/>
        <end position="1214"/>
    </location>
</feature>
<dbReference type="Pfam" id="PF13290">
    <property type="entry name" value="CHB_HEX_C_1"/>
    <property type="match status" value="4"/>
</dbReference>
<keyword evidence="2" id="KW-0472">Membrane</keyword>
<keyword evidence="2" id="KW-0812">Transmembrane</keyword>
<proteinExistence type="predicted"/>
<feature type="domain" description="GH29D-like beta-sandwich" evidence="3">
    <location>
        <begin position="1231"/>
        <end position="1302"/>
    </location>
</feature>
<name>A0AAE3A778_9FIRM</name>
<feature type="compositionally biased region" description="Polar residues" evidence="1">
    <location>
        <begin position="1667"/>
        <end position="1683"/>
    </location>
</feature>
<feature type="region of interest" description="Disordered" evidence="1">
    <location>
        <begin position="1660"/>
        <end position="1683"/>
    </location>
</feature>
<dbReference type="Pfam" id="PF13287">
    <property type="entry name" value="Fn3_assoc"/>
    <property type="match status" value="1"/>
</dbReference>
<feature type="domain" description="GH29D-like beta-sandwich" evidence="3">
    <location>
        <begin position="1413"/>
        <end position="1473"/>
    </location>
</feature>
<gene>
    <name evidence="4" type="ORF">LKD36_05905</name>
</gene>
<dbReference type="Proteomes" id="UP001198220">
    <property type="component" value="Unassembled WGS sequence"/>
</dbReference>
<feature type="transmembrane region" description="Helical" evidence="2">
    <location>
        <begin position="1825"/>
        <end position="1847"/>
    </location>
</feature>
<feature type="domain" description="GH29D-like beta-sandwich" evidence="3">
    <location>
        <begin position="1577"/>
        <end position="1646"/>
    </location>
</feature>
<evidence type="ECO:0000256" key="1">
    <source>
        <dbReference type="SAM" id="MobiDB-lite"/>
    </source>
</evidence>
<keyword evidence="5" id="KW-1185">Reference proteome</keyword>
<dbReference type="EMBL" id="JAJEPS010000004">
    <property type="protein sequence ID" value="MCC2125713.1"/>
    <property type="molecule type" value="Genomic_DNA"/>
</dbReference>
<protein>
    <submittedName>
        <fullName evidence="4">Chitobiase/beta-hexosaminidase C-terminal domain-containing protein</fullName>
    </submittedName>
</protein>
<evidence type="ECO:0000256" key="2">
    <source>
        <dbReference type="SAM" id="Phobius"/>
    </source>
</evidence>
<evidence type="ECO:0000313" key="5">
    <source>
        <dbReference type="Proteomes" id="UP001198220"/>
    </source>
</evidence>
<comment type="caution">
    <text evidence="4">The sequence shown here is derived from an EMBL/GenBank/DDBJ whole genome shotgun (WGS) entry which is preliminary data.</text>
</comment>
<organism evidence="4 5">
    <name type="scientific">Hominiventricola filiformis</name>
    <dbReference type="NCBI Taxonomy" id="2885352"/>
    <lineage>
        <taxon>Bacteria</taxon>
        <taxon>Bacillati</taxon>
        <taxon>Bacillota</taxon>
        <taxon>Clostridia</taxon>
        <taxon>Lachnospirales</taxon>
        <taxon>Lachnospiraceae</taxon>
        <taxon>Hominiventricola</taxon>
    </lineage>
</organism>
<dbReference type="RefSeq" id="WP_308459059.1">
    <property type="nucleotide sequence ID" value="NZ_JAJEPS010000004.1"/>
</dbReference>
<evidence type="ECO:0000313" key="4">
    <source>
        <dbReference type="EMBL" id="MCC2125713.1"/>
    </source>
</evidence>
<evidence type="ECO:0000259" key="3">
    <source>
        <dbReference type="Pfam" id="PF13290"/>
    </source>
</evidence>
<reference evidence="4 5" key="1">
    <citation type="submission" date="2021-10" db="EMBL/GenBank/DDBJ databases">
        <title>Anaerobic single-cell dispensing facilitates the cultivation of human gut bacteria.</title>
        <authorList>
            <person name="Afrizal A."/>
        </authorList>
    </citation>
    <scope>NUCLEOTIDE SEQUENCE [LARGE SCALE GENOMIC DNA]</scope>
    <source>
        <strain evidence="4 5">CLA-AA-H276</strain>
    </source>
</reference>
<dbReference type="InterPro" id="IPR059177">
    <property type="entry name" value="GH29D-like_dom"/>
</dbReference>
<accession>A0AAE3A778</accession>
<sequence length="1860" mass="204656">MKRQNHHRYNFIWRRILFSAVLTAVLLVNIWAVFPQETLADNPSGKKGMVYWDEDDFWNGIHIAGYRVEQKVDAEKISIDDHSYTLKKKADENGVQAYTVDGLYHTDSTVTMKELNPHADYERGTITYPSDRTYTEYSHYISRKSAVTYYKLITEKSEPYAFTDFESEVRKAYKAAHAKETVSDKMLATSEDGFGSAFNTYIAEYMNQQGAEEYSSDEKIPLRKDGHDIVRIDVLTLTPIDHYFRLYSSKEDKYLRRDYDEVTYCCYSYNFSGPALQLKAPSLTLESGTELQTTGATELYKDDVLVSMTAQNPKPDDKDAVSDYGSIKNNIKYQYYLSDSELLSYANVQWKGWEQDTPVSLNGKKYLYVKAVVPEKQNTTVYHFSSSEPVCYELNYKTETAGKVTAEIENVPVTEGATLADTLTLSGEKGETLLYTMDETAPITGKAMLTTSKRTELEQAAADSTGTITEYQQKKYIRINKLWYECSDSVQEYNSLSPISVSYKEDGTVTISVQAVAEGKLPGENQLIRFQKLTAPKAYLENGESLSADKVISSEDMITLKDGSKNVEWQYYLSGSAITNFSGVKWETWKKPFSPRQNYYLYVRANSGKSDSTKVASAVRGYHISYIAEKPTPVAASVETDTNVKGAKLFDTVKLKGIGDHALAFYSFTEVAEPFIAGQSSGMIAKLNSLAGEKIPASVEYEGKRYVRVNKVWYQCNDTVKLYEDGIEISHDKLIKTGETVYAWKLEEGKIVNKDAVSFSYKKLNPPSVTLESGKTVDQKVEKADQIVDLILAEQVETGSVTLQYYLSDKKLVSVDRWMTWTGSPVSLEGKKYLYVRVIPKDEDGTKGYTGSIPQEYELQYIEDTSGRVKATAYAGDQEVEGGVDYGDKIELIKLTTEEEDALIFYTVNQSEPTFTKVSYEARQTLEGKYKGTELKSITYDGKRYVKLNGLWYECGEDTRLYEDKITVDESIYTSNYLIINAQALTNGKTIGSADRFTYSFSLRSQVKIPTANPKDGESISMGDSISLYCSTEGSRIFYTVNGSAPVVSLNGTEVVMGKDTYEFKDAPIEITDDIADYGSSLTITAIACSLTSQYGELVRTMKDSELTRFVYKVTDQPVVESVTSVPSTDSENRTIVEIGTKIRLYSATEGVTIFYTTDGSEPVFDETALEPKNSATRKYNGSEGITVPAIGDSSLFTITAVAYKEGLASSAISRLVFAYPSAVSSPYATPSGGAVTENTQVTLKTATKDAVIYYEIAYGGDTPKDPTEESNVFDSDNPFTITKKTTIKAYAVKDGMESQIVTLTYEVSEKLSTPTPSIDTGSVVASGTVIGLEAEKDATIYYTVDGSDPKKTDNQKVLVGDRVIISGKAGDVVSVRAYAAKTGYSDSEVGYYSYSISSYEGGIFADKETGSIVKNGEIIHLSSDVSGAAIHYTTDGSTPSESSSAGSAVTITGTPGENVIVKAIAIADGTDKAVSAATFTYTIMDRLAAPSASVPDGAIFTEEGAVELTAETGRIFYTTDGTDPTTASNLYKKAISIKESVIIKAVAVADDYEQSEISTFTYGFADQVAAPTANFASGELEMGTEITFSTETDGASIYYRTDGMDPNPDEKTGLTLYTGPISVEKAVTFKVIAVKNQMADSKVLTAGYTVREPVVVEEIEEEETPQDNSGTGRLQSRRNFSNAQAGPSFTDVVLKNAVYGVVVSTDEEVLPENVQLLVEQTGTTDASERMVKQIINENYGLVAAYNVTLLSDGQEIQPDGEIEIGLPIPAAYENSIVQVVCLQEDGSVETFETRRSGGEAYIKTNHLSVYAIAAPTEYSEGKKAFPWLAVAYSTAVVLAGIGILLLRRSRKKREDERAE</sequence>
<keyword evidence="2" id="KW-1133">Transmembrane helix</keyword>
<dbReference type="InterPro" id="IPR026876">
    <property type="entry name" value="Fn3_assoc_repeat"/>
</dbReference>